<dbReference type="Proteomes" id="UP000002171">
    <property type="component" value="Unassembled WGS sequence"/>
</dbReference>
<name>A0A7U8C7B3_NEPCE</name>
<accession>A0A7U8C7B3</accession>
<comment type="caution">
    <text evidence="1">The sequence shown here is derived from an EMBL/GenBank/DDBJ whole genome shotgun (WGS) entry which is preliminary data.</text>
</comment>
<dbReference type="AlphaFoldDB" id="A0A7U8C7B3"/>
<evidence type="ECO:0000313" key="2">
    <source>
        <dbReference type="Proteomes" id="UP000002171"/>
    </source>
</evidence>
<dbReference type="RefSeq" id="WP_007021627.1">
    <property type="nucleotide sequence ID" value="NZ_CH724126.1"/>
</dbReference>
<evidence type="ECO:0000313" key="1">
    <source>
        <dbReference type="EMBL" id="EAR62609.1"/>
    </source>
</evidence>
<sequence length="177" mass="19852">MKDIPIARGHELTLCIDFGCTKNKGYTFTAIDLQNIRATFQPPAETPLDERKRISQVIGLMEQQAGAAIGTLHDQPENNFSVLPNTHQIDCVAESLNTTQYLLLLEREQLLRFHRTGSNIHRGLFTLNIPHNSATIIDVNSEQAFAVDSWFGHNGDPAWVTPIERWLTGASPEQPHQ</sequence>
<keyword evidence="2" id="KW-1185">Reference proteome</keyword>
<proteinExistence type="predicted"/>
<protein>
    <submittedName>
        <fullName evidence="1">Uncharacterized protein</fullName>
    </submittedName>
</protein>
<gene>
    <name evidence="1" type="ORF">MED92_05808</name>
</gene>
<dbReference type="EMBL" id="AAOW01000002">
    <property type="protein sequence ID" value="EAR62609.1"/>
    <property type="molecule type" value="Genomic_DNA"/>
</dbReference>
<organism evidence="1 2">
    <name type="scientific">Neptuniibacter caesariensis</name>
    <dbReference type="NCBI Taxonomy" id="207954"/>
    <lineage>
        <taxon>Bacteria</taxon>
        <taxon>Pseudomonadati</taxon>
        <taxon>Pseudomonadota</taxon>
        <taxon>Gammaproteobacteria</taxon>
        <taxon>Oceanospirillales</taxon>
        <taxon>Oceanospirillaceae</taxon>
        <taxon>Neptuniibacter</taxon>
    </lineage>
</organism>
<reference evidence="1 2" key="1">
    <citation type="submission" date="2006-02" db="EMBL/GenBank/DDBJ databases">
        <authorList>
            <person name="Pinhassi J."/>
            <person name="Pedros-Alio C."/>
            <person name="Ferriera S."/>
            <person name="Johnson J."/>
            <person name="Kravitz S."/>
            <person name="Halpern A."/>
            <person name="Remington K."/>
            <person name="Beeson K."/>
            <person name="Tran B."/>
            <person name="Rogers Y.-H."/>
            <person name="Friedman R."/>
            <person name="Venter J.C."/>
        </authorList>
    </citation>
    <scope>NUCLEOTIDE SEQUENCE [LARGE SCALE GENOMIC DNA]</scope>
    <source>
        <strain evidence="1 2">MED92</strain>
    </source>
</reference>
<dbReference type="OrthoDB" id="6117634at2"/>